<evidence type="ECO:0000259" key="1">
    <source>
        <dbReference type="PROSITE" id="PS51186"/>
    </source>
</evidence>
<dbReference type="Gene3D" id="3.40.630.30">
    <property type="match status" value="1"/>
</dbReference>
<proteinExistence type="predicted"/>
<dbReference type="InterPro" id="IPR016181">
    <property type="entry name" value="Acyl_CoA_acyltransferase"/>
</dbReference>
<protein>
    <submittedName>
        <fullName evidence="2">N-acetyltransferase</fullName>
    </submittedName>
</protein>
<reference evidence="2 3" key="1">
    <citation type="submission" date="2021-08" db="EMBL/GenBank/DDBJ databases">
        <title>Comparative Genomics Analysis of the Genus Qipengyuania Reveals Extensive Genetic Diversity and Metabolic Versatility, Including the Description of Fifteen Novel Species.</title>
        <authorList>
            <person name="Liu Y."/>
        </authorList>
    </citation>
    <scope>NUCLEOTIDE SEQUENCE [LARGE SCALE GENOMIC DNA]</scope>
    <source>
        <strain evidence="2 3">GH25</strain>
    </source>
</reference>
<name>A0ABS7JF23_9SPHN</name>
<feature type="domain" description="N-acetyltransferase" evidence="1">
    <location>
        <begin position="1"/>
        <end position="147"/>
    </location>
</feature>
<dbReference type="Proteomes" id="UP000776651">
    <property type="component" value="Unassembled WGS sequence"/>
</dbReference>
<organism evidence="2 3">
    <name type="scientific">Qipengyuania pacifica</name>
    <dbReference type="NCBI Taxonomy" id="2860199"/>
    <lineage>
        <taxon>Bacteria</taxon>
        <taxon>Pseudomonadati</taxon>
        <taxon>Pseudomonadota</taxon>
        <taxon>Alphaproteobacteria</taxon>
        <taxon>Sphingomonadales</taxon>
        <taxon>Erythrobacteraceae</taxon>
        <taxon>Qipengyuania</taxon>
    </lineage>
</organism>
<dbReference type="InterPro" id="IPR000182">
    <property type="entry name" value="GNAT_dom"/>
</dbReference>
<accession>A0ABS7JF23</accession>
<evidence type="ECO:0000313" key="3">
    <source>
        <dbReference type="Proteomes" id="UP000776651"/>
    </source>
</evidence>
<dbReference type="CDD" id="cd04301">
    <property type="entry name" value="NAT_SF"/>
    <property type="match status" value="1"/>
</dbReference>
<dbReference type="EMBL" id="JAIGNQ010000002">
    <property type="protein sequence ID" value="MBX7488626.1"/>
    <property type="molecule type" value="Genomic_DNA"/>
</dbReference>
<dbReference type="SUPFAM" id="SSF55729">
    <property type="entry name" value="Acyl-CoA N-acyltransferases (Nat)"/>
    <property type="match status" value="1"/>
</dbReference>
<evidence type="ECO:0000313" key="2">
    <source>
        <dbReference type="EMBL" id="MBX7488626.1"/>
    </source>
</evidence>
<gene>
    <name evidence="2" type="ORF">K3177_08875</name>
</gene>
<comment type="caution">
    <text evidence="2">The sequence shown here is derived from an EMBL/GenBank/DDBJ whole genome shotgun (WGS) entry which is preliminary data.</text>
</comment>
<dbReference type="RefSeq" id="WP_221597944.1">
    <property type="nucleotide sequence ID" value="NZ_JAIGNQ010000002.1"/>
</dbReference>
<dbReference type="PROSITE" id="PS51186">
    <property type="entry name" value="GNAT"/>
    <property type="match status" value="1"/>
</dbReference>
<keyword evidence="3" id="KW-1185">Reference proteome</keyword>
<dbReference type="Pfam" id="PF13508">
    <property type="entry name" value="Acetyltransf_7"/>
    <property type="match status" value="1"/>
</dbReference>
<sequence length="172" mass="18770">MKLVSGAKGQEKPVEQLFTATFTQSEGVEEGRVIGDLVRDLLSNTPSGDLRTFYAYHGNRIVGAAIFTRLTYQDDDQVVFLLSPMAVDPDCQRQGIGQELILAALDQLRDEGVDIAITYGDPEYYKRVGFLPISQEQARPPLQLSMPYGWIGQSLSGSQTISLAGPSSACQP</sequence>